<accession>A0A1L3NK46</accession>
<protein>
    <submittedName>
        <fullName evidence="1">Uncharacterized protein</fullName>
    </submittedName>
</protein>
<gene>
    <name evidence="1" type="ORF">NPD5_3919</name>
</gene>
<dbReference type="AlphaFoldDB" id="A0A1L3NK46"/>
<sequence>MQRYDYKNMLGLIHCDLKNYKHRLNQCQTVKISEDDTAVIQQLCKVIEEIKSLEKFVKCTLREL</sequence>
<dbReference type="RefSeq" id="WP_045896468.1">
    <property type="nucleotide sequence ID" value="NZ_CP013243.1"/>
</dbReference>
<name>A0A1L3NK46_CLOSG</name>
<proteinExistence type="predicted"/>
<evidence type="ECO:0000313" key="2">
    <source>
        <dbReference type="Proteomes" id="UP000182204"/>
    </source>
</evidence>
<organism evidence="1 2">
    <name type="scientific">Clostridium sporogenes</name>
    <dbReference type="NCBI Taxonomy" id="1509"/>
    <lineage>
        <taxon>Bacteria</taxon>
        <taxon>Bacillati</taxon>
        <taxon>Bacillota</taxon>
        <taxon>Clostridia</taxon>
        <taxon>Eubacteriales</taxon>
        <taxon>Clostridiaceae</taxon>
        <taxon>Clostridium</taxon>
    </lineage>
</organism>
<evidence type="ECO:0000313" key="1">
    <source>
        <dbReference type="EMBL" id="APH16509.1"/>
    </source>
</evidence>
<dbReference type="Proteomes" id="UP000182204">
    <property type="component" value="Chromosome"/>
</dbReference>
<dbReference type="EMBL" id="CP013243">
    <property type="protein sequence ID" value="APH16509.1"/>
    <property type="molecule type" value="Genomic_DNA"/>
</dbReference>
<reference evidence="1 2" key="1">
    <citation type="submission" date="2015-11" db="EMBL/GenBank/DDBJ databases">
        <authorList>
            <person name="Hill K.K."/>
            <person name="Shirey T.B."/>
            <person name="Raphael B."/>
            <person name="Daligault H.E."/>
            <person name="Davenport K.W."/>
            <person name="Bruce D.C."/>
            <person name="Foley B.T."/>
            <person name="Johnson S.L."/>
        </authorList>
    </citation>
    <scope>NUCLEOTIDE SEQUENCE [LARGE SCALE GENOMIC DNA]</scope>
    <source>
        <strain evidence="1 2">CDC_1632</strain>
    </source>
</reference>